<name>A0A545U6C7_9GAMM</name>
<gene>
    <name evidence="3" type="ORF">FLL46_21805</name>
</gene>
<dbReference type="PANTHER" id="PTHR39452:SF1">
    <property type="entry name" value="CHEY-P PHOSPHATASE CHEX"/>
    <property type="match status" value="1"/>
</dbReference>
<dbReference type="RefSeq" id="WP_142933693.1">
    <property type="nucleotide sequence ID" value="NZ_ML660169.1"/>
</dbReference>
<evidence type="ECO:0000313" key="3">
    <source>
        <dbReference type="EMBL" id="TQV85028.1"/>
    </source>
</evidence>
<accession>A0A545U6C7</accession>
<dbReference type="PANTHER" id="PTHR39452">
    <property type="entry name" value="CHEY-P PHOSPHATASE CHEX"/>
    <property type="match status" value="1"/>
</dbReference>
<evidence type="ECO:0000256" key="1">
    <source>
        <dbReference type="ARBA" id="ARBA00022500"/>
    </source>
</evidence>
<dbReference type="Proteomes" id="UP000315439">
    <property type="component" value="Unassembled WGS sequence"/>
</dbReference>
<dbReference type="InterPro" id="IPR028976">
    <property type="entry name" value="CheC-like_sf"/>
</dbReference>
<keyword evidence="4" id="KW-1185">Reference proteome</keyword>
<sequence length="157" mass="16732">MNVEFINPFLSSMTNVLATMASLVPQANGPQIKHSELPPGDITGIIPMSSPQADGTLALSFSEPVILHIASNMLGDTFSEIDDEIADLVGELTNMVTGGAKKLLESKGYDFDMATPTVIRGKGQKITHASSSGAVIIVPFNTEAGDFYVEVCFKNKR</sequence>
<reference evidence="3 4" key="1">
    <citation type="submission" date="2019-07" db="EMBL/GenBank/DDBJ databases">
        <title>Draft genome for Aliikangiella sp. M105.</title>
        <authorList>
            <person name="Wang G."/>
        </authorList>
    </citation>
    <scope>NUCLEOTIDE SEQUENCE [LARGE SCALE GENOMIC DNA]</scope>
    <source>
        <strain evidence="3 4">M105</strain>
    </source>
</reference>
<dbReference type="AlphaFoldDB" id="A0A545U6C7"/>
<proteinExistence type="predicted"/>
<organism evidence="3 4">
    <name type="scientific">Aliikangiella coralliicola</name>
    <dbReference type="NCBI Taxonomy" id="2592383"/>
    <lineage>
        <taxon>Bacteria</taxon>
        <taxon>Pseudomonadati</taxon>
        <taxon>Pseudomonadota</taxon>
        <taxon>Gammaproteobacteria</taxon>
        <taxon>Oceanospirillales</taxon>
        <taxon>Pleioneaceae</taxon>
        <taxon>Aliikangiella</taxon>
    </lineage>
</organism>
<evidence type="ECO:0000259" key="2">
    <source>
        <dbReference type="Pfam" id="PF13690"/>
    </source>
</evidence>
<dbReference type="GO" id="GO:0006935">
    <property type="term" value="P:chemotaxis"/>
    <property type="evidence" value="ECO:0007669"/>
    <property type="project" value="UniProtKB-KW"/>
</dbReference>
<dbReference type="Gene3D" id="3.40.1550.10">
    <property type="entry name" value="CheC-like"/>
    <property type="match status" value="1"/>
</dbReference>
<dbReference type="EMBL" id="VIKS01000013">
    <property type="protein sequence ID" value="TQV85028.1"/>
    <property type="molecule type" value="Genomic_DNA"/>
</dbReference>
<dbReference type="SUPFAM" id="SSF103039">
    <property type="entry name" value="CheC-like"/>
    <property type="match status" value="1"/>
</dbReference>
<evidence type="ECO:0000313" key="4">
    <source>
        <dbReference type="Proteomes" id="UP000315439"/>
    </source>
</evidence>
<dbReference type="Pfam" id="PF13690">
    <property type="entry name" value="CheX"/>
    <property type="match status" value="1"/>
</dbReference>
<dbReference type="InterPro" id="IPR038756">
    <property type="entry name" value="CheX-like"/>
</dbReference>
<feature type="domain" description="Chemotaxis phosphatase CheX-like" evidence="2">
    <location>
        <begin position="42"/>
        <end position="137"/>
    </location>
</feature>
<protein>
    <submittedName>
        <fullName evidence="3">Chemotaxis protein CheX</fullName>
    </submittedName>
</protein>
<dbReference type="InterPro" id="IPR028051">
    <property type="entry name" value="CheX-like_dom"/>
</dbReference>
<dbReference type="CDD" id="cd17906">
    <property type="entry name" value="CheX"/>
    <property type="match status" value="1"/>
</dbReference>
<dbReference type="OrthoDB" id="9788100at2"/>
<keyword evidence="1" id="KW-0145">Chemotaxis</keyword>
<comment type="caution">
    <text evidence="3">The sequence shown here is derived from an EMBL/GenBank/DDBJ whole genome shotgun (WGS) entry which is preliminary data.</text>
</comment>